<keyword evidence="2" id="KW-1185">Reference proteome</keyword>
<organism evidence="1 2">
    <name type="scientific">Funneliformis geosporum</name>
    <dbReference type="NCBI Taxonomy" id="1117311"/>
    <lineage>
        <taxon>Eukaryota</taxon>
        <taxon>Fungi</taxon>
        <taxon>Fungi incertae sedis</taxon>
        <taxon>Mucoromycota</taxon>
        <taxon>Glomeromycotina</taxon>
        <taxon>Glomeromycetes</taxon>
        <taxon>Glomerales</taxon>
        <taxon>Glomeraceae</taxon>
        <taxon>Funneliformis</taxon>
    </lineage>
</organism>
<sequence>VYLEDSEDLSTLCSELSLGGFMLDFGRFLYLFIRLRDTNLGSESS</sequence>
<dbReference type="Proteomes" id="UP001153678">
    <property type="component" value="Unassembled WGS sequence"/>
</dbReference>
<dbReference type="AlphaFoldDB" id="A0A9W4WWK9"/>
<feature type="non-terminal residue" evidence="1">
    <location>
        <position position="1"/>
    </location>
</feature>
<accession>A0A9W4WWK9</accession>
<name>A0A9W4WWK9_9GLOM</name>
<evidence type="ECO:0000313" key="1">
    <source>
        <dbReference type="EMBL" id="CAI2184454.1"/>
    </source>
</evidence>
<protein>
    <submittedName>
        <fullName evidence="1">14626_t:CDS:1</fullName>
    </submittedName>
</protein>
<proteinExistence type="predicted"/>
<evidence type="ECO:0000313" key="2">
    <source>
        <dbReference type="Proteomes" id="UP001153678"/>
    </source>
</evidence>
<dbReference type="EMBL" id="CAMKVN010003337">
    <property type="protein sequence ID" value="CAI2184454.1"/>
    <property type="molecule type" value="Genomic_DNA"/>
</dbReference>
<comment type="caution">
    <text evidence="1">The sequence shown here is derived from an EMBL/GenBank/DDBJ whole genome shotgun (WGS) entry which is preliminary data.</text>
</comment>
<gene>
    <name evidence="1" type="ORF">FWILDA_LOCUS11585</name>
</gene>
<reference evidence="1" key="1">
    <citation type="submission" date="2022-08" db="EMBL/GenBank/DDBJ databases">
        <authorList>
            <person name="Kallberg Y."/>
            <person name="Tangrot J."/>
            <person name="Rosling A."/>
        </authorList>
    </citation>
    <scope>NUCLEOTIDE SEQUENCE</scope>
    <source>
        <strain evidence="1">Wild A</strain>
    </source>
</reference>